<sequence>MYSIRKLEFITCEITYNVAMTTELSREIVNCLLTIKSVTENFELNICGSSKCQAKFGCNCSSFSIGYKSAHDVQSR</sequence>
<evidence type="ECO:0000313" key="1">
    <source>
        <dbReference type="Proteomes" id="UP000887574"/>
    </source>
</evidence>
<protein>
    <submittedName>
        <fullName evidence="2">Phlebovirus glycoprotein G2 fusion domain-containing protein</fullName>
    </submittedName>
</protein>
<name>A0A915ESF5_9BILA</name>
<organism evidence="1 2">
    <name type="scientific">Ditylenchus dipsaci</name>
    <dbReference type="NCBI Taxonomy" id="166011"/>
    <lineage>
        <taxon>Eukaryota</taxon>
        <taxon>Metazoa</taxon>
        <taxon>Ecdysozoa</taxon>
        <taxon>Nematoda</taxon>
        <taxon>Chromadorea</taxon>
        <taxon>Rhabditida</taxon>
        <taxon>Tylenchina</taxon>
        <taxon>Tylenchomorpha</taxon>
        <taxon>Sphaerularioidea</taxon>
        <taxon>Anguinidae</taxon>
        <taxon>Anguininae</taxon>
        <taxon>Ditylenchus</taxon>
    </lineage>
</organism>
<evidence type="ECO:0000313" key="2">
    <source>
        <dbReference type="WBParaSite" id="jg9308"/>
    </source>
</evidence>
<reference evidence="2" key="1">
    <citation type="submission" date="2022-11" db="UniProtKB">
        <authorList>
            <consortium name="WormBaseParasite"/>
        </authorList>
    </citation>
    <scope>IDENTIFICATION</scope>
</reference>
<dbReference type="Proteomes" id="UP000887574">
    <property type="component" value="Unplaced"/>
</dbReference>
<accession>A0A915ESF5</accession>
<keyword evidence="1" id="KW-1185">Reference proteome</keyword>
<proteinExistence type="predicted"/>
<dbReference type="WBParaSite" id="jg9308">
    <property type="protein sequence ID" value="jg9308"/>
    <property type="gene ID" value="jg9308"/>
</dbReference>
<dbReference type="AlphaFoldDB" id="A0A915ESF5"/>